<gene>
    <name evidence="2" type="ORF">NLI96_g8796</name>
</gene>
<proteinExistence type="predicted"/>
<evidence type="ECO:0000256" key="1">
    <source>
        <dbReference type="SAM" id="MobiDB-lite"/>
    </source>
</evidence>
<evidence type="ECO:0000313" key="3">
    <source>
        <dbReference type="Proteomes" id="UP001212997"/>
    </source>
</evidence>
<organism evidence="2 3">
    <name type="scientific">Meripilus lineatus</name>
    <dbReference type="NCBI Taxonomy" id="2056292"/>
    <lineage>
        <taxon>Eukaryota</taxon>
        <taxon>Fungi</taxon>
        <taxon>Dikarya</taxon>
        <taxon>Basidiomycota</taxon>
        <taxon>Agaricomycotina</taxon>
        <taxon>Agaricomycetes</taxon>
        <taxon>Polyporales</taxon>
        <taxon>Meripilaceae</taxon>
        <taxon>Meripilus</taxon>
    </lineage>
</organism>
<accession>A0AAD5UYY5</accession>
<protein>
    <submittedName>
        <fullName evidence="2">Uncharacterized protein</fullName>
    </submittedName>
</protein>
<sequence>MGQFCCHGTYKPSEDDEVVLPSVQPPSRPDPPEKDPPRFETTMDTSKTFTIYTSTTDPRKTLNHQAQILLTVTPRDQSNLFITQTPLAWKVFDFPPQSDMQVQIKWHSEFVSLCSIPVSPGQSGVLAMQGGGAVWENIQGQQRTKLTARNETAVPQTFTLGSVDEEDNFEGFVRFTPTPSGGAIIADPAVMLQIYTVTNYKQGQTLSQVDSAAFLLKKYNQQAGPIDLTTLPAGKSLLLSSGPTGRLTLE</sequence>
<dbReference type="AlphaFoldDB" id="A0AAD5UYY5"/>
<name>A0AAD5UYY5_9APHY</name>
<comment type="caution">
    <text evidence="2">The sequence shown here is derived from an EMBL/GenBank/DDBJ whole genome shotgun (WGS) entry which is preliminary data.</text>
</comment>
<evidence type="ECO:0000313" key="2">
    <source>
        <dbReference type="EMBL" id="KAJ3479806.1"/>
    </source>
</evidence>
<dbReference type="Proteomes" id="UP001212997">
    <property type="component" value="Unassembled WGS sequence"/>
</dbReference>
<keyword evidence="3" id="KW-1185">Reference proteome</keyword>
<dbReference type="EMBL" id="JANAWD010000415">
    <property type="protein sequence ID" value="KAJ3479806.1"/>
    <property type="molecule type" value="Genomic_DNA"/>
</dbReference>
<reference evidence="2" key="1">
    <citation type="submission" date="2022-07" db="EMBL/GenBank/DDBJ databases">
        <title>Genome Sequence of Physisporinus lineatus.</title>
        <authorList>
            <person name="Buettner E."/>
        </authorList>
    </citation>
    <scope>NUCLEOTIDE SEQUENCE</scope>
    <source>
        <strain evidence="2">VT162</strain>
    </source>
</reference>
<feature type="region of interest" description="Disordered" evidence="1">
    <location>
        <begin position="12"/>
        <end position="42"/>
    </location>
</feature>